<reference evidence="1 2" key="2">
    <citation type="submission" date="2019-02" db="EMBL/GenBank/DDBJ databases">
        <title>'Lichenibacterium ramalinii' gen. nov. sp. nov., 'Lichenibacterium minor' gen. nov. sp. nov.</title>
        <authorList>
            <person name="Pankratov T."/>
        </authorList>
    </citation>
    <scope>NUCLEOTIDE SEQUENCE [LARGE SCALE GENOMIC DNA]</scope>
    <source>
        <strain evidence="1 2">RmlP001</strain>
    </source>
</reference>
<evidence type="ECO:0000313" key="1">
    <source>
        <dbReference type="EMBL" id="RYB04130.1"/>
    </source>
</evidence>
<gene>
    <name evidence="1" type="ORF">D3272_14005</name>
</gene>
<sequence length="155" mass="16962">MLTQPMALPDDGRQSETAREVVRGTRRLLRARNIATVTELVLADGRRPDIVGLGPDGAITIVEVKSSVADLRADRKWHHYRAFCDHLYFAIPVTLPVAIMPDETGIIVADGYGAEVVRDALAMKLPPATRRAMMIRFAHAAADRLHALADAGRLS</sequence>
<evidence type="ECO:0000313" key="2">
    <source>
        <dbReference type="Proteomes" id="UP000289411"/>
    </source>
</evidence>
<dbReference type="Proteomes" id="UP000289411">
    <property type="component" value="Unassembled WGS sequence"/>
</dbReference>
<dbReference type="OrthoDB" id="5194526at2"/>
<organism evidence="1 2">
    <name type="scientific">Lichenibacterium ramalinae</name>
    <dbReference type="NCBI Taxonomy" id="2316527"/>
    <lineage>
        <taxon>Bacteria</taxon>
        <taxon>Pseudomonadati</taxon>
        <taxon>Pseudomonadota</taxon>
        <taxon>Alphaproteobacteria</taxon>
        <taxon>Hyphomicrobiales</taxon>
        <taxon>Lichenihabitantaceae</taxon>
        <taxon>Lichenibacterium</taxon>
    </lineage>
</organism>
<dbReference type="PIRSF" id="PIRSF031796">
    <property type="entry name" value="UPC031796"/>
    <property type="match status" value="1"/>
</dbReference>
<protein>
    <submittedName>
        <fullName evidence="1">DNA repair protein MmcB-related protein</fullName>
    </submittedName>
</protein>
<dbReference type="EMBL" id="QYBC01000011">
    <property type="protein sequence ID" value="RYB04130.1"/>
    <property type="molecule type" value="Genomic_DNA"/>
</dbReference>
<proteinExistence type="predicted"/>
<dbReference type="InterPro" id="IPR009394">
    <property type="entry name" value="MmcB-like"/>
</dbReference>
<comment type="caution">
    <text evidence="1">The sequence shown here is derived from an EMBL/GenBank/DDBJ whole genome shotgun (WGS) entry which is preliminary data.</text>
</comment>
<reference evidence="1 2" key="1">
    <citation type="submission" date="2018-09" db="EMBL/GenBank/DDBJ databases">
        <authorList>
            <person name="Grouzdev D.S."/>
            <person name="Krutkina M.S."/>
        </authorList>
    </citation>
    <scope>NUCLEOTIDE SEQUENCE [LARGE SCALE GENOMIC DNA]</scope>
    <source>
        <strain evidence="1 2">RmlP001</strain>
    </source>
</reference>
<dbReference type="RefSeq" id="WP_129219824.1">
    <property type="nucleotide sequence ID" value="NZ_QYBC01000011.1"/>
</dbReference>
<dbReference type="Pfam" id="PF06319">
    <property type="entry name" value="MmcB-like"/>
    <property type="match status" value="1"/>
</dbReference>
<keyword evidence="2" id="KW-1185">Reference proteome</keyword>
<name>A0A4Q2RAL0_9HYPH</name>
<dbReference type="AlphaFoldDB" id="A0A4Q2RAL0"/>
<accession>A0A4Q2RAL0</accession>